<reference evidence="4" key="1">
    <citation type="journal article" date="2019" name="Int. J. Syst. Evol. Microbiol.">
        <title>The Global Catalogue of Microorganisms (GCM) 10K type strain sequencing project: providing services to taxonomists for standard genome sequencing and annotation.</title>
        <authorList>
            <consortium name="The Broad Institute Genomics Platform"/>
            <consortium name="The Broad Institute Genome Sequencing Center for Infectious Disease"/>
            <person name="Wu L."/>
            <person name="Ma J."/>
        </authorList>
    </citation>
    <scope>NUCLEOTIDE SEQUENCE [LARGE SCALE GENOMIC DNA]</scope>
    <source>
        <strain evidence="4">JCM 3369</strain>
    </source>
</reference>
<dbReference type="RefSeq" id="WP_378045451.1">
    <property type="nucleotide sequence ID" value="NZ_JBHSXE010000001.1"/>
</dbReference>
<feature type="compositionally biased region" description="Basic and acidic residues" evidence="1">
    <location>
        <begin position="289"/>
        <end position="299"/>
    </location>
</feature>
<accession>A0ABW2CRY3</accession>
<dbReference type="EMBL" id="JBHSXS010000028">
    <property type="protein sequence ID" value="MFC6884512.1"/>
    <property type="molecule type" value="Genomic_DNA"/>
</dbReference>
<feature type="region of interest" description="Disordered" evidence="1">
    <location>
        <begin position="21"/>
        <end position="45"/>
    </location>
</feature>
<proteinExistence type="predicted"/>
<evidence type="ECO:0000313" key="3">
    <source>
        <dbReference type="EMBL" id="MFC6884512.1"/>
    </source>
</evidence>
<evidence type="ECO:0000256" key="1">
    <source>
        <dbReference type="SAM" id="MobiDB-lite"/>
    </source>
</evidence>
<protein>
    <submittedName>
        <fullName evidence="3">CU044_5270 family protein</fullName>
    </submittedName>
</protein>
<comment type="caution">
    <text evidence="3">The sequence shown here is derived from an EMBL/GenBank/DDBJ whole genome shotgun (WGS) entry which is preliminary data.</text>
</comment>
<sequence length="322" mass="34057">MTQGRDADMNVEDRLSEAMHRTAEELEPPVAELVSGGTARGRRRRLRNRTAAASAATAVAVAAGALAVGGPGGSGGGPVAPTPTAVRLVNASEVLGQAARAAEARPAPKPRPNQWWYTRSLEAGIAAEHGPKPRLSENWTKLDGSADAGLKDGRLVFYPHTKPGAKSAEGRYERLASLPADPVKLRSIVYAEAEVEAPGDQGRDGGAFRAAAQMLWDAPPTMPPATQAALYRVLAAIPGVQVERGVKDGAGRPAMAVSRKFGDQYLLDPRTYEMVAQRTVSNGHNAPISRDRSVPHRETPAGTVTYSLTRVATKIVDRAGQR</sequence>
<feature type="region of interest" description="Disordered" evidence="1">
    <location>
        <begin position="283"/>
        <end position="303"/>
    </location>
</feature>
<evidence type="ECO:0000313" key="4">
    <source>
        <dbReference type="Proteomes" id="UP001596380"/>
    </source>
</evidence>
<dbReference type="NCBIfam" id="NF038083">
    <property type="entry name" value="CU044_5270_fam"/>
    <property type="match status" value="1"/>
</dbReference>
<name>A0ABW2CRY3_9ACTN</name>
<evidence type="ECO:0000256" key="2">
    <source>
        <dbReference type="SAM" id="Phobius"/>
    </source>
</evidence>
<organism evidence="3 4">
    <name type="scientific">Actinomadura yumaensis</name>
    <dbReference type="NCBI Taxonomy" id="111807"/>
    <lineage>
        <taxon>Bacteria</taxon>
        <taxon>Bacillati</taxon>
        <taxon>Actinomycetota</taxon>
        <taxon>Actinomycetes</taxon>
        <taxon>Streptosporangiales</taxon>
        <taxon>Thermomonosporaceae</taxon>
        <taxon>Actinomadura</taxon>
    </lineage>
</organism>
<dbReference type="InterPro" id="IPR047789">
    <property type="entry name" value="CU044_5270-like"/>
</dbReference>
<gene>
    <name evidence="3" type="ORF">ACFQKB_32460</name>
</gene>
<dbReference type="Proteomes" id="UP001596380">
    <property type="component" value="Unassembled WGS sequence"/>
</dbReference>
<keyword evidence="4" id="KW-1185">Reference proteome</keyword>
<keyword evidence="2" id="KW-0472">Membrane</keyword>
<keyword evidence="2" id="KW-1133">Transmembrane helix</keyword>
<keyword evidence="2" id="KW-0812">Transmembrane</keyword>
<feature type="transmembrane region" description="Helical" evidence="2">
    <location>
        <begin position="50"/>
        <end position="69"/>
    </location>
</feature>